<dbReference type="SUPFAM" id="SSF47113">
    <property type="entry name" value="Histone-fold"/>
    <property type="match status" value="1"/>
</dbReference>
<keyword evidence="12" id="KW-1185">Reference proteome</keyword>
<feature type="region of interest" description="Disordered" evidence="9">
    <location>
        <begin position="528"/>
        <end position="553"/>
    </location>
</feature>
<feature type="region of interest" description="Disordered" evidence="9">
    <location>
        <begin position="1"/>
        <end position="40"/>
    </location>
</feature>
<evidence type="ECO:0000256" key="9">
    <source>
        <dbReference type="SAM" id="MobiDB-lite"/>
    </source>
</evidence>
<feature type="coiled-coil region" evidence="8">
    <location>
        <begin position="163"/>
        <end position="234"/>
    </location>
</feature>
<keyword evidence="4" id="KW-0804">Transcription</keyword>
<evidence type="ECO:0000256" key="6">
    <source>
        <dbReference type="ARBA" id="ARBA00075089"/>
    </source>
</evidence>
<dbReference type="PANTHER" id="PTHR12264:SF21">
    <property type="entry name" value="TRANSCRIPTION INITIATION FACTOR TFIID SUBUNIT 12"/>
    <property type="match status" value="1"/>
</dbReference>
<feature type="compositionally biased region" description="Low complexity" evidence="9">
    <location>
        <begin position="93"/>
        <end position="131"/>
    </location>
</feature>
<evidence type="ECO:0000256" key="7">
    <source>
        <dbReference type="ARBA" id="ARBA00093657"/>
    </source>
</evidence>
<evidence type="ECO:0000313" key="11">
    <source>
        <dbReference type="EMBL" id="SMN21089.1"/>
    </source>
</evidence>
<proteinExistence type="inferred from homology"/>
<sequence>MSTNPSNTNGSGTPNSSTGATPAPSQQQQTPSQLTPQQKQVMELSAKFKALVNEAKSIGENTQKGKELLMQATKIKAIYDNYIRQRQQAAQAYQARMSGNSGSNTAGTTPSSGGNPPNSSNNSNSAKSTPNFSSTNSSQGSQLANVLKQVLTPEQSQQYDKLMANYKMRANNIKDKRQFLKQNIDRLTAEINKQTDVNAKNQLGEKRNELITNLKTLSEELNNLYQQLQNGKRTFYIECARVNPELQRILQKTSQRLQQQKQSKTGTPDTTAPPSGNSSTVSDANPNSTAQPSTSANVPTPVQPQPQSQQPQQTAQPQQATNNSPANKNSTQSTNNKSQETQPAQTRPQDSQAQAVGTNAAVATNPSSNKSTIFKPSDPSIPISENISVDAPDAVSIRSNRPTITGGSGMNAAVLNTPAIAKLPPYEIDTERVMSKRKLRELVKVVGIDEGDGETVIDGDVEELLLDLADDFITNVTSFACRLAKHRKSDNLEAKDIQLHLEKNWNIRIPGYSADKIRSTRKWNPSASYNQKLQSINGDKNGTTKQTGGSNKK</sequence>
<feature type="compositionally biased region" description="Low complexity" evidence="9">
    <location>
        <begin position="296"/>
        <end position="342"/>
    </location>
</feature>
<dbReference type="InterPro" id="IPR003228">
    <property type="entry name" value="TFIID_TAF12_dom"/>
</dbReference>
<dbReference type="OrthoDB" id="2193432at2759"/>
<feature type="domain" description="Transcription initiation factor TFIID subunit 12" evidence="10">
    <location>
        <begin position="435"/>
        <end position="507"/>
    </location>
</feature>
<dbReference type="GO" id="GO:0000124">
    <property type="term" value="C:SAGA complex"/>
    <property type="evidence" value="ECO:0007669"/>
    <property type="project" value="InterPro"/>
</dbReference>
<evidence type="ECO:0000256" key="2">
    <source>
        <dbReference type="ARBA" id="ARBA00007530"/>
    </source>
</evidence>
<protein>
    <recommendedName>
        <fullName evidence="6">TBP-associated factor 12</fullName>
    </recommendedName>
    <alternativeName>
        <fullName evidence="7">Transcription initiation factor TFIID subunit 12</fullName>
    </alternativeName>
</protein>
<dbReference type="PANTHER" id="PTHR12264">
    <property type="entry name" value="TRANSCRIPTION INITIATION FACTOR TFIID SUBUNIT 12"/>
    <property type="match status" value="1"/>
</dbReference>
<organism evidence="11 12">
    <name type="scientific">Maudiozyma saulgeensis</name>
    <dbReference type="NCBI Taxonomy" id="1789683"/>
    <lineage>
        <taxon>Eukaryota</taxon>
        <taxon>Fungi</taxon>
        <taxon>Dikarya</taxon>
        <taxon>Ascomycota</taxon>
        <taxon>Saccharomycotina</taxon>
        <taxon>Saccharomycetes</taxon>
        <taxon>Saccharomycetales</taxon>
        <taxon>Saccharomycetaceae</taxon>
        <taxon>Maudiozyma</taxon>
    </lineage>
</organism>
<feature type="compositionally biased region" description="Low complexity" evidence="9">
    <location>
        <begin position="253"/>
        <end position="265"/>
    </location>
</feature>
<evidence type="ECO:0000256" key="3">
    <source>
        <dbReference type="ARBA" id="ARBA00023015"/>
    </source>
</evidence>
<dbReference type="Gene3D" id="1.10.20.10">
    <property type="entry name" value="Histone, subunit A"/>
    <property type="match status" value="1"/>
</dbReference>
<feature type="region of interest" description="Disordered" evidence="9">
    <location>
        <begin position="253"/>
        <end position="386"/>
    </location>
</feature>
<dbReference type="Proteomes" id="UP000196158">
    <property type="component" value="Unassembled WGS sequence"/>
</dbReference>
<dbReference type="STRING" id="1789683.A0A1X7R6J9"/>
<keyword evidence="8" id="KW-0175">Coiled coil</keyword>
<evidence type="ECO:0000256" key="4">
    <source>
        <dbReference type="ARBA" id="ARBA00023163"/>
    </source>
</evidence>
<accession>A0A1X7R6J9</accession>
<gene>
    <name evidence="11" type="ORF">KASA_0L01111G</name>
</gene>
<feature type="compositionally biased region" description="Polar residues" evidence="9">
    <location>
        <begin position="266"/>
        <end position="295"/>
    </location>
</feature>
<dbReference type="GO" id="GO:0003677">
    <property type="term" value="F:DNA binding"/>
    <property type="evidence" value="ECO:0007669"/>
    <property type="project" value="TreeGrafter"/>
</dbReference>
<dbReference type="GO" id="GO:0005669">
    <property type="term" value="C:transcription factor TFIID complex"/>
    <property type="evidence" value="ECO:0007669"/>
    <property type="project" value="InterPro"/>
</dbReference>
<dbReference type="GO" id="GO:0046982">
    <property type="term" value="F:protein heterodimerization activity"/>
    <property type="evidence" value="ECO:0007669"/>
    <property type="project" value="InterPro"/>
</dbReference>
<dbReference type="InterPro" id="IPR009072">
    <property type="entry name" value="Histone-fold"/>
</dbReference>
<feature type="region of interest" description="Disordered" evidence="9">
    <location>
        <begin position="93"/>
        <end position="140"/>
    </location>
</feature>
<name>A0A1X7R6J9_9SACH</name>
<keyword evidence="3" id="KW-0805">Transcription regulation</keyword>
<feature type="compositionally biased region" description="Polar residues" evidence="9">
    <location>
        <begin position="343"/>
        <end position="374"/>
    </location>
</feature>
<dbReference type="FunFam" id="1.10.20.10:FF:000011">
    <property type="entry name" value="Transcription initiation factor TFIID subunit 12"/>
    <property type="match status" value="1"/>
</dbReference>
<dbReference type="GO" id="GO:0017025">
    <property type="term" value="F:TBP-class protein binding"/>
    <property type="evidence" value="ECO:0007669"/>
    <property type="project" value="TreeGrafter"/>
</dbReference>
<reference evidence="11 12" key="1">
    <citation type="submission" date="2017-04" db="EMBL/GenBank/DDBJ databases">
        <authorList>
            <person name="Afonso C.L."/>
            <person name="Miller P.J."/>
            <person name="Scott M.A."/>
            <person name="Spackman E."/>
            <person name="Goraichik I."/>
            <person name="Dimitrov K.M."/>
            <person name="Suarez D.L."/>
            <person name="Swayne D.E."/>
        </authorList>
    </citation>
    <scope>NUCLEOTIDE SEQUENCE [LARGE SCALE GENOMIC DNA]</scope>
</reference>
<evidence type="ECO:0000256" key="1">
    <source>
        <dbReference type="ARBA" id="ARBA00004123"/>
    </source>
</evidence>
<dbReference type="CDD" id="cd07981">
    <property type="entry name" value="HFD_TAF12"/>
    <property type="match status" value="1"/>
</dbReference>
<dbReference type="InterPro" id="IPR037794">
    <property type="entry name" value="TAF12"/>
</dbReference>
<evidence type="ECO:0000256" key="8">
    <source>
        <dbReference type="SAM" id="Coils"/>
    </source>
</evidence>
<comment type="subcellular location">
    <subcellularLocation>
        <location evidence="1">Nucleus</location>
    </subcellularLocation>
</comment>
<comment type="similarity">
    <text evidence="2">Belongs to the TAF12 family.</text>
</comment>
<evidence type="ECO:0000259" key="10">
    <source>
        <dbReference type="Pfam" id="PF03847"/>
    </source>
</evidence>
<evidence type="ECO:0000256" key="5">
    <source>
        <dbReference type="ARBA" id="ARBA00023242"/>
    </source>
</evidence>
<evidence type="ECO:0000313" key="12">
    <source>
        <dbReference type="Proteomes" id="UP000196158"/>
    </source>
</evidence>
<dbReference type="Pfam" id="PF03847">
    <property type="entry name" value="TFIID_20kDa"/>
    <property type="match status" value="1"/>
</dbReference>
<dbReference type="AlphaFoldDB" id="A0A1X7R6J9"/>
<keyword evidence="5" id="KW-0539">Nucleus</keyword>
<dbReference type="EMBL" id="FXLY01000007">
    <property type="protein sequence ID" value="SMN21089.1"/>
    <property type="molecule type" value="Genomic_DNA"/>
</dbReference>
<dbReference type="GO" id="GO:0051123">
    <property type="term" value="P:RNA polymerase II preinitiation complex assembly"/>
    <property type="evidence" value="ECO:0007669"/>
    <property type="project" value="TreeGrafter"/>
</dbReference>